<dbReference type="EMBL" id="LXQA010041733">
    <property type="protein sequence ID" value="MCH99920.1"/>
    <property type="molecule type" value="Genomic_DNA"/>
</dbReference>
<organism evidence="1 2">
    <name type="scientific">Trifolium medium</name>
    <dbReference type="NCBI Taxonomy" id="97028"/>
    <lineage>
        <taxon>Eukaryota</taxon>
        <taxon>Viridiplantae</taxon>
        <taxon>Streptophyta</taxon>
        <taxon>Embryophyta</taxon>
        <taxon>Tracheophyta</taxon>
        <taxon>Spermatophyta</taxon>
        <taxon>Magnoliopsida</taxon>
        <taxon>eudicotyledons</taxon>
        <taxon>Gunneridae</taxon>
        <taxon>Pentapetalae</taxon>
        <taxon>rosids</taxon>
        <taxon>fabids</taxon>
        <taxon>Fabales</taxon>
        <taxon>Fabaceae</taxon>
        <taxon>Papilionoideae</taxon>
        <taxon>50 kb inversion clade</taxon>
        <taxon>NPAAA clade</taxon>
        <taxon>Hologalegina</taxon>
        <taxon>IRL clade</taxon>
        <taxon>Trifolieae</taxon>
        <taxon>Trifolium</taxon>
    </lineage>
</organism>
<proteinExistence type="predicted"/>
<reference evidence="1 2" key="1">
    <citation type="journal article" date="2018" name="Front. Plant Sci.">
        <title>Red Clover (Trifolium pratense) and Zigzag Clover (T. medium) - A Picture of Genomic Similarities and Differences.</title>
        <authorList>
            <person name="Dluhosova J."/>
            <person name="Istvanek J."/>
            <person name="Nedelnik J."/>
            <person name="Repkova J."/>
        </authorList>
    </citation>
    <scope>NUCLEOTIDE SEQUENCE [LARGE SCALE GENOMIC DNA]</scope>
    <source>
        <strain evidence="2">cv. 10/8</strain>
        <tissue evidence="1">Leaf</tissue>
    </source>
</reference>
<dbReference type="Proteomes" id="UP000265520">
    <property type="component" value="Unassembled WGS sequence"/>
</dbReference>
<evidence type="ECO:0000313" key="2">
    <source>
        <dbReference type="Proteomes" id="UP000265520"/>
    </source>
</evidence>
<evidence type="ECO:0000313" key="1">
    <source>
        <dbReference type="EMBL" id="MCH99920.1"/>
    </source>
</evidence>
<comment type="caution">
    <text evidence="1">The sequence shown here is derived from an EMBL/GenBank/DDBJ whole genome shotgun (WGS) entry which is preliminary data.</text>
</comment>
<sequence>TYNEKKCGTNCGEASQRWYHVPHSWLKPTGNLLVMFEELGGEFVTFCSIFSRIVLVRFGMMIIDSNY</sequence>
<name>A0A392NJC0_9FABA</name>
<accession>A0A392NJC0</accession>
<dbReference type="AlphaFoldDB" id="A0A392NJC0"/>
<protein>
    <submittedName>
        <fullName evidence="1">Beta-galactosidase 1-like</fullName>
    </submittedName>
</protein>
<gene>
    <name evidence="1" type="ORF">A2U01_0020935</name>
</gene>
<feature type="non-terminal residue" evidence="1">
    <location>
        <position position="1"/>
    </location>
</feature>
<keyword evidence="2" id="KW-1185">Reference proteome</keyword>